<sequence length="205" mass="21730">MCVPFRHDDHDLRTDMQIFHSTATALVVVLVVTACSPLGTGSPAEPGVATGVGTSSLPEASSPAPNPADEAGRRAVDAYRGMWLSYAEAGTTSDWQSPKLGQFATGTALSTMTRGLYGDHYKGVVSRGEPILDPSVSLVEPAEAPTKVVVTDCGDSTNWTRHYLDSGQPADEEPDGRRHIDAVVEKQADGTWKVVEFGVQEVGTC</sequence>
<dbReference type="Proteomes" id="UP000552097">
    <property type="component" value="Unassembled WGS sequence"/>
</dbReference>
<dbReference type="AlphaFoldDB" id="A0A7W9HFF9"/>
<accession>A0A7W9HFF9</accession>
<dbReference type="PROSITE" id="PS51257">
    <property type="entry name" value="PROKAR_LIPOPROTEIN"/>
    <property type="match status" value="1"/>
</dbReference>
<organism evidence="2 3">
    <name type="scientific">Saccharothrix ecbatanensis</name>
    <dbReference type="NCBI Taxonomy" id="1105145"/>
    <lineage>
        <taxon>Bacteria</taxon>
        <taxon>Bacillati</taxon>
        <taxon>Actinomycetota</taxon>
        <taxon>Actinomycetes</taxon>
        <taxon>Pseudonocardiales</taxon>
        <taxon>Pseudonocardiaceae</taxon>
        <taxon>Saccharothrix</taxon>
    </lineage>
</organism>
<dbReference type="EMBL" id="JACHMO010000001">
    <property type="protein sequence ID" value="MBB5801289.1"/>
    <property type="molecule type" value="Genomic_DNA"/>
</dbReference>
<reference evidence="2 3" key="1">
    <citation type="submission" date="2020-08" db="EMBL/GenBank/DDBJ databases">
        <title>Sequencing the genomes of 1000 actinobacteria strains.</title>
        <authorList>
            <person name="Klenk H.-P."/>
        </authorList>
    </citation>
    <scope>NUCLEOTIDE SEQUENCE [LARGE SCALE GENOMIC DNA]</scope>
    <source>
        <strain evidence="2 3">DSM 45486</strain>
    </source>
</reference>
<gene>
    <name evidence="2" type="ORF">F4560_001057</name>
</gene>
<evidence type="ECO:0008006" key="4">
    <source>
        <dbReference type="Google" id="ProtNLM"/>
    </source>
</evidence>
<feature type="region of interest" description="Disordered" evidence="1">
    <location>
        <begin position="41"/>
        <end position="71"/>
    </location>
</feature>
<keyword evidence="3" id="KW-1185">Reference proteome</keyword>
<proteinExistence type="predicted"/>
<comment type="caution">
    <text evidence="2">The sequence shown here is derived from an EMBL/GenBank/DDBJ whole genome shotgun (WGS) entry which is preliminary data.</text>
</comment>
<evidence type="ECO:0000313" key="2">
    <source>
        <dbReference type="EMBL" id="MBB5801289.1"/>
    </source>
</evidence>
<evidence type="ECO:0000313" key="3">
    <source>
        <dbReference type="Proteomes" id="UP000552097"/>
    </source>
</evidence>
<dbReference type="RefSeq" id="WP_246477734.1">
    <property type="nucleotide sequence ID" value="NZ_JACHMO010000001.1"/>
</dbReference>
<evidence type="ECO:0000256" key="1">
    <source>
        <dbReference type="SAM" id="MobiDB-lite"/>
    </source>
</evidence>
<name>A0A7W9HFF9_9PSEU</name>
<protein>
    <recommendedName>
        <fullName evidence="4">Secreted protein/lipoprotein</fullName>
    </recommendedName>
</protein>